<dbReference type="AlphaFoldDB" id="Q08WX1"/>
<keyword evidence="4" id="KW-0645">Protease</keyword>
<dbReference type="GO" id="GO:0004252">
    <property type="term" value="F:serine-type endopeptidase activity"/>
    <property type="evidence" value="ECO:0007669"/>
    <property type="project" value="UniProtKB-EC"/>
</dbReference>
<evidence type="ECO:0000256" key="7">
    <source>
        <dbReference type="SAM" id="MobiDB-lite"/>
    </source>
</evidence>
<protein>
    <recommendedName>
        <fullName evidence="3">prolyl oligopeptidase</fullName>
        <ecNumber evidence="3">3.4.21.26</ecNumber>
    </recommendedName>
</protein>
<dbReference type="PROSITE" id="PS00708">
    <property type="entry name" value="PRO_ENDOPEP_SER"/>
    <property type="match status" value="1"/>
</dbReference>
<dbReference type="InterPro" id="IPR002471">
    <property type="entry name" value="Pept_S9_AS"/>
</dbReference>
<dbReference type="InterPro" id="IPR029058">
    <property type="entry name" value="AB_hydrolase_fold"/>
</dbReference>
<dbReference type="EC" id="3.4.21.26" evidence="3"/>
<comment type="caution">
    <text evidence="10">The sequence shown here is derived from an EMBL/GenBank/DDBJ whole genome shotgun (WGS) entry which is preliminary data.</text>
</comment>
<dbReference type="Gene3D" id="2.130.10.120">
    <property type="entry name" value="Prolyl oligopeptidase, N-terminal domain"/>
    <property type="match status" value="1"/>
</dbReference>
<dbReference type="InterPro" id="IPR023302">
    <property type="entry name" value="Pept_S9A_N"/>
</dbReference>
<comment type="similarity">
    <text evidence="2">Belongs to the peptidase S9A family.</text>
</comment>
<name>Q08WX1_STIAD</name>
<reference evidence="10 11" key="1">
    <citation type="submission" date="2006-04" db="EMBL/GenBank/DDBJ databases">
        <authorList>
            <person name="Nierman W.C."/>
        </authorList>
    </citation>
    <scope>NUCLEOTIDE SEQUENCE [LARGE SCALE GENOMIC DNA]</scope>
    <source>
        <strain evidence="10 11">DW4/3-1</strain>
    </source>
</reference>
<dbReference type="GO" id="GO:0006508">
    <property type="term" value="P:proteolysis"/>
    <property type="evidence" value="ECO:0007669"/>
    <property type="project" value="UniProtKB-KW"/>
</dbReference>
<dbReference type="PRINTS" id="PR00862">
    <property type="entry name" value="PROLIGOPTASE"/>
</dbReference>
<feature type="domain" description="Peptidase S9A N-terminal" evidence="9">
    <location>
        <begin position="94"/>
        <end position="499"/>
    </location>
</feature>
<evidence type="ECO:0000256" key="5">
    <source>
        <dbReference type="ARBA" id="ARBA00022801"/>
    </source>
</evidence>
<evidence type="ECO:0000256" key="1">
    <source>
        <dbReference type="ARBA" id="ARBA00001070"/>
    </source>
</evidence>
<keyword evidence="5 10" id="KW-0378">Hydrolase</keyword>
<dbReference type="PANTHER" id="PTHR42881:SF2">
    <property type="entry name" value="PROLYL ENDOPEPTIDASE"/>
    <property type="match status" value="1"/>
</dbReference>
<sequence>MFRPSGPAGLCGRSVPASQARGHPPDLGVGFDPERSAAFPHGHPGGLRPLLRAARCAEEPAPPRRVPLVLAGPRIELNRQGFLMNNLTRALKFPTARRDPESGYTLHGRRYDDPYAWMERLDAPETQAWIATQEAVTHSVLRAIPEREGLRAAVTRSASYARLSPPIPAGPHGRAFLWQADARDDKLKFMLQRGPEAPLETVLDPNTWASGEALVFAVPSPDGTRVAFGKAVGGTHAAVIHVVDVETGQLLPDRPRGTGHSSLAWRPDASGFFYAACPEPGEVPTGDEAHWNAIYEHRLGSGAPARRIFGDDHVKEYWCSVKLSECRRFAVLFKWDYVHANSVYLLRLADDALVPVAPAMRSLNQVQVIGDSLLVQTDLDAPRGRLCIAPLTAPTEWRTLIPEGADTLQTVTGAGGRLYAVYSHAASHRVRIHAEDGTCLRDLELPALGSVNRNEGEGIVSGISGAWSSDEVWVHFTSYVQPPSVYRYDYATDRLSPYHVPDAGLDASEYVTDQVWYESPDGTRVSMFIIHRRGLPRDGRQVVRLSGYGGFNISVEPRFSALNAAWLKLGGVLAFANVRGGGEYGRAWHEAACKTRRQNAFNDYIAAARWLVSAGYTVPSKLASRGNSNGGLLVAVAALQAPEAFGAVYCRVPILDMLRFPSFGYLSSAIVEYGSPDDPDEGAYLAGYSPYHNVRADRRYPVMAFVSALNDQAAPPHDPLKMAARLQAEGTQGGPYFLLPLRNSGHGGGTTQTALIEQDVDELSFYCWALGSPLPARHDP</sequence>
<gene>
    <name evidence="10" type="ORF">STIAU_4410</name>
</gene>
<evidence type="ECO:0000259" key="9">
    <source>
        <dbReference type="Pfam" id="PF02897"/>
    </source>
</evidence>
<dbReference type="InterPro" id="IPR051167">
    <property type="entry name" value="Prolyl_oligopep/macrocyclase"/>
</dbReference>
<evidence type="ECO:0000313" key="11">
    <source>
        <dbReference type="Proteomes" id="UP000032702"/>
    </source>
</evidence>
<proteinExistence type="inferred from homology"/>
<feature type="region of interest" description="Disordered" evidence="7">
    <location>
        <begin position="1"/>
        <end position="41"/>
    </location>
</feature>
<dbReference type="PANTHER" id="PTHR42881">
    <property type="entry name" value="PROLYL ENDOPEPTIDASE"/>
    <property type="match status" value="1"/>
</dbReference>
<feature type="domain" description="Peptidase S9 prolyl oligopeptidase catalytic" evidence="8">
    <location>
        <begin position="558"/>
        <end position="771"/>
    </location>
</feature>
<organism evidence="10 11">
    <name type="scientific">Stigmatella aurantiaca (strain DW4/3-1)</name>
    <dbReference type="NCBI Taxonomy" id="378806"/>
    <lineage>
        <taxon>Bacteria</taxon>
        <taxon>Pseudomonadati</taxon>
        <taxon>Myxococcota</taxon>
        <taxon>Myxococcia</taxon>
        <taxon>Myxococcales</taxon>
        <taxon>Cystobacterineae</taxon>
        <taxon>Archangiaceae</taxon>
        <taxon>Stigmatella</taxon>
    </lineage>
</organism>
<comment type="catalytic activity">
    <reaction evidence="1">
        <text>Hydrolysis of Pro-|-Xaa &gt;&gt; Ala-|-Xaa in oligopeptides.</text>
        <dbReference type="EC" id="3.4.21.26"/>
    </reaction>
</comment>
<dbReference type="MEROPS" id="S09.076"/>
<dbReference type="Proteomes" id="UP000032702">
    <property type="component" value="Unassembled WGS sequence"/>
</dbReference>
<dbReference type="EMBL" id="AAMD01000097">
    <property type="protein sequence ID" value="EAU64972.1"/>
    <property type="molecule type" value="Genomic_DNA"/>
</dbReference>
<dbReference type="GO" id="GO:0070012">
    <property type="term" value="F:oligopeptidase activity"/>
    <property type="evidence" value="ECO:0007669"/>
    <property type="project" value="TreeGrafter"/>
</dbReference>
<evidence type="ECO:0000256" key="4">
    <source>
        <dbReference type="ARBA" id="ARBA00022670"/>
    </source>
</evidence>
<dbReference type="GO" id="GO:0005829">
    <property type="term" value="C:cytosol"/>
    <property type="evidence" value="ECO:0007669"/>
    <property type="project" value="TreeGrafter"/>
</dbReference>
<evidence type="ECO:0000256" key="6">
    <source>
        <dbReference type="ARBA" id="ARBA00022825"/>
    </source>
</evidence>
<evidence type="ECO:0000256" key="2">
    <source>
        <dbReference type="ARBA" id="ARBA00005228"/>
    </source>
</evidence>
<dbReference type="SUPFAM" id="SSF50993">
    <property type="entry name" value="Peptidase/esterase 'gauge' domain"/>
    <property type="match status" value="1"/>
</dbReference>
<keyword evidence="6" id="KW-0720">Serine protease</keyword>
<dbReference type="SUPFAM" id="SSF53474">
    <property type="entry name" value="alpha/beta-Hydrolases"/>
    <property type="match status" value="1"/>
</dbReference>
<dbReference type="Pfam" id="PF00326">
    <property type="entry name" value="Peptidase_S9"/>
    <property type="match status" value="1"/>
</dbReference>
<dbReference type="Gene3D" id="3.40.50.1820">
    <property type="entry name" value="alpha/beta hydrolase"/>
    <property type="match status" value="1"/>
</dbReference>
<accession>Q08WX1</accession>
<evidence type="ECO:0000313" key="10">
    <source>
        <dbReference type="EMBL" id="EAU64972.1"/>
    </source>
</evidence>
<evidence type="ECO:0000259" key="8">
    <source>
        <dbReference type="Pfam" id="PF00326"/>
    </source>
</evidence>
<evidence type="ECO:0000256" key="3">
    <source>
        <dbReference type="ARBA" id="ARBA00011897"/>
    </source>
</evidence>
<dbReference type="Pfam" id="PF02897">
    <property type="entry name" value="Peptidase_S9_N"/>
    <property type="match status" value="1"/>
</dbReference>
<dbReference type="InterPro" id="IPR001375">
    <property type="entry name" value="Peptidase_S9_cat"/>
</dbReference>
<dbReference type="PATRIC" id="fig|378806.16.peg.3966"/>
<dbReference type="InterPro" id="IPR002470">
    <property type="entry name" value="Peptidase_S9A"/>
</dbReference>